<evidence type="ECO:0000259" key="34">
    <source>
        <dbReference type="PROSITE" id="PS50011"/>
    </source>
</evidence>
<evidence type="ECO:0000256" key="28">
    <source>
        <dbReference type="PIRSR" id="PIRSR000615-2"/>
    </source>
</evidence>
<dbReference type="PRINTS" id="PR01834">
    <property type="entry name" value="VEGFRECEPTR2"/>
</dbReference>
<dbReference type="Pfam" id="PF22971">
    <property type="entry name" value="Ig_VEGFR-1-like_5th"/>
    <property type="match status" value="1"/>
</dbReference>
<dbReference type="EMBL" id="AFYH01120328">
    <property type="status" value="NOT_ANNOTATED_CDS"/>
    <property type="molecule type" value="Genomic_DNA"/>
</dbReference>
<evidence type="ECO:0000256" key="17">
    <source>
        <dbReference type="ARBA" id="ARBA00022840"/>
    </source>
</evidence>
<dbReference type="EMBL" id="AFYH01120327">
    <property type="status" value="NOT_ANNOTATED_CDS"/>
    <property type="molecule type" value="Genomic_DNA"/>
</dbReference>
<dbReference type="GO" id="GO:0048010">
    <property type="term" value="P:vascular endothelial growth factor receptor signaling pathway"/>
    <property type="evidence" value="ECO:0007669"/>
    <property type="project" value="InterPro"/>
</dbReference>
<dbReference type="PROSITE" id="PS00107">
    <property type="entry name" value="PROTEIN_KINASE_ATP"/>
    <property type="match status" value="1"/>
</dbReference>
<evidence type="ECO:0000256" key="32">
    <source>
        <dbReference type="SAM" id="MobiDB-lite"/>
    </source>
</evidence>
<evidence type="ECO:0000256" key="31">
    <source>
        <dbReference type="RuleBase" id="RU000311"/>
    </source>
</evidence>
<evidence type="ECO:0000256" key="11">
    <source>
        <dbReference type="ARBA" id="ARBA00022692"/>
    </source>
</evidence>
<keyword evidence="15" id="KW-0418">Kinase</keyword>
<dbReference type="GO" id="GO:0001525">
    <property type="term" value="P:angiogenesis"/>
    <property type="evidence" value="ECO:0007669"/>
    <property type="project" value="UniProtKB-KW"/>
</dbReference>
<feature type="domain" description="Ig-like" evidence="35">
    <location>
        <begin position="4"/>
        <end position="89"/>
    </location>
</feature>
<evidence type="ECO:0000256" key="24">
    <source>
        <dbReference type="ARBA" id="ARBA00023242"/>
    </source>
</evidence>
<evidence type="ECO:0000256" key="30">
    <source>
        <dbReference type="PROSITE-ProRule" id="PRU10141"/>
    </source>
</evidence>
<evidence type="ECO:0000256" key="5">
    <source>
        <dbReference type="ARBA" id="ARBA00022473"/>
    </source>
</evidence>
<dbReference type="InParanoid" id="H3ANA5"/>
<dbReference type="GO" id="GO:0045766">
    <property type="term" value="P:positive regulation of angiogenesis"/>
    <property type="evidence" value="ECO:0007669"/>
    <property type="project" value="TreeGrafter"/>
</dbReference>
<dbReference type="PROSITE" id="PS00109">
    <property type="entry name" value="PROTEIN_KINASE_TYR"/>
    <property type="match status" value="1"/>
</dbReference>
<evidence type="ECO:0000256" key="33">
    <source>
        <dbReference type="SAM" id="Phobius"/>
    </source>
</evidence>
<comment type="subcellular location">
    <subcellularLocation>
        <location evidence="2">Cell membrane</location>
        <topology evidence="2">Single-pass type I membrane protein</topology>
    </subcellularLocation>
    <subcellularLocation>
        <location evidence="3">Cytoplasm</location>
    </subcellularLocation>
    <subcellularLocation>
        <location evidence="31">Membrane</location>
        <topology evidence="31">Single-pass type I membrane protein</topology>
    </subcellularLocation>
    <subcellularLocation>
        <location evidence="1">Nucleus</location>
    </subcellularLocation>
</comment>
<protein>
    <recommendedName>
        <fullName evidence="4">receptor protein-tyrosine kinase</fullName>
        <ecNumber evidence="4">2.7.10.1</ecNumber>
    </recommendedName>
</protein>
<evidence type="ECO:0000256" key="12">
    <source>
        <dbReference type="ARBA" id="ARBA00022729"/>
    </source>
</evidence>
<evidence type="ECO:0000256" key="1">
    <source>
        <dbReference type="ARBA" id="ARBA00004123"/>
    </source>
</evidence>
<feature type="binding site" evidence="28">
    <location>
        <position position="1010"/>
    </location>
    <ligand>
        <name>ATP</name>
        <dbReference type="ChEBI" id="CHEBI:30616"/>
    </ligand>
</feature>
<dbReference type="InterPro" id="IPR041348">
    <property type="entry name" value="VEGFR-2_TMD"/>
</dbReference>
<keyword evidence="5" id="KW-0217">Developmental protein</keyword>
<dbReference type="FunFam" id="1.10.510.10:FF:000077">
    <property type="entry name" value="Vascular endothelial growth factor receptor 2"/>
    <property type="match status" value="1"/>
</dbReference>
<dbReference type="Pfam" id="PF00047">
    <property type="entry name" value="ig"/>
    <property type="match status" value="1"/>
</dbReference>
<dbReference type="InterPro" id="IPR013151">
    <property type="entry name" value="Immunoglobulin_dom"/>
</dbReference>
<dbReference type="InterPro" id="IPR017441">
    <property type="entry name" value="Protein_kinase_ATP_BS"/>
</dbReference>
<dbReference type="InterPro" id="IPR013783">
    <property type="entry name" value="Ig-like_fold"/>
</dbReference>
<evidence type="ECO:0000256" key="19">
    <source>
        <dbReference type="ARBA" id="ARBA00023136"/>
    </source>
</evidence>
<evidence type="ECO:0000259" key="35">
    <source>
        <dbReference type="PROSITE" id="PS50835"/>
    </source>
</evidence>
<evidence type="ECO:0000256" key="23">
    <source>
        <dbReference type="ARBA" id="ARBA00023180"/>
    </source>
</evidence>
<dbReference type="GO" id="GO:0005737">
    <property type="term" value="C:cytoplasm"/>
    <property type="evidence" value="ECO:0007669"/>
    <property type="project" value="UniProtKB-SubCell"/>
</dbReference>
<dbReference type="FunFam" id="3.30.200.20:FF:000041">
    <property type="entry name" value="Vascular endothelial growth factor receptor 2"/>
    <property type="match status" value="1"/>
</dbReference>
<dbReference type="Pfam" id="PF07714">
    <property type="entry name" value="PK_Tyr_Ser-Thr"/>
    <property type="match status" value="1"/>
</dbReference>
<dbReference type="GeneTree" id="ENSGT00940000156710"/>
<sequence>AVEPPVLSIQENTHTITSNDTFVITCSGQRDVEWSWPRNQSSVENRISVNNCSGLFCKKLVLVNAIANDTGAYTCFYINSSTVKEETATSVYVFVQDNKAPFVTSLTDDPYVVYITGNKTVVVPCLGSIPDLNVTLYARYPEKTFVPNGDTIFWDSQKGFTVPSYLISYAGMVVCKTTIDEESHYSLMYMVVVVGHKIYEFTLSPLLQVELAAGERLTLKCVARTELNVGMDFQWNYPAKNVSKKKKLQNRSTITSSRQQLWPELVFTSILTIENVMLTDAGKYVCTGSSGKMMKENSTSVRIHEKPFIIIDRKAGSLIETKLDEKVVKIPVKFTAYPQPQVEWYKNGDLIKLHKFKSGYTLTIHDVTTKEAGNYTVVLTNPTTKERQTHTYQLVVNVAPQIYEKAVASHNNFYKYGSKPTLTCTAYGIPSPVKIQWQWQPEHCGFTYLNVRASTVPYECQNWKNINDKVGSNQIKSIQNQTVWDNGKLKTRSSLVIWAANTSVIYRCFATNKAGHDERIIFFHVTRGLEVSLRPNKNIIEKDNVSLLCSADGNTYENIMWYRRSSNFTKSPTRGQPINICRIPVFGKKLTGTIVSDPSGENLTLEIHFQSISLQDQGDYVCAVQNKKTKEQVCFIKDISVQERKAPMIIEQLNNQPVNMSETIEIRCKVEGTPKPFITWFKNNETLIENSGILLQDQNSTLSIQRVTKEDGGFYMCMACNDLGCATSETLIAVEGTEEKTNLELIILVGTGVIAMFFWLLLIIILRTVKRPNRGDLKTGYLSIIMDPDEVPMDEQCERLAYDASKWEFPRDRLKLGKPLGRGAFGQVVEAAAFGIDKLATCKTVAVKMLKEGATSSEHRALMSELKILIHIGHHLNVVNLLGACTKVGGSPLMVIVEYCKHGNLSTYLRSKREEFVPYKSKVVKPKQIKDKNIAGEVKCRLDSIASSQSSASSGFAEEKSLSDVEEQEEEELYKNPLTMEDLICYSFQVARGMEFLASRKCIHRDLAARNILLSENKVVKICDFGLARDVYKDPDYVRKGDARLPLKWMAPETIFDRVYTTQSDVWSFGVLLWEIFSLGASPYPGVQIDEEFCRRLKEGTRMRAPDYATPEVYQTMLDCWHGNPKDRPTFSELVEHLGNLLQANAQQDGKDYIPLTMSLNMEEDSGLSLPTSPASCREEEEGCDPKFHYDNIAGISRYLQNSKRKSRPVSVKTFDDVPVQQTVIIVTDDNQTDSGMVLASEELKTLENRPNQTLSFSTILPSKSKESVMSETSNQTSGYQSGYHSDDTDMVAYTNEETELLHGDQGSQNCCTQTTKYDTVNLYKTPSVCGNGSCRSEI</sequence>
<keyword evidence="20" id="KW-0829">Tyrosine-protein kinase</keyword>
<dbReference type="Pfam" id="PF17988">
    <property type="entry name" value="VEGFR-2_TMD"/>
    <property type="match status" value="1"/>
</dbReference>
<dbReference type="SUPFAM" id="SSF48726">
    <property type="entry name" value="Immunoglobulin"/>
    <property type="match status" value="7"/>
</dbReference>
<dbReference type="GO" id="GO:0005524">
    <property type="term" value="F:ATP binding"/>
    <property type="evidence" value="ECO:0007669"/>
    <property type="project" value="UniProtKB-UniRule"/>
</dbReference>
<feature type="domain" description="Ig-like" evidence="35">
    <location>
        <begin position="199"/>
        <end position="302"/>
    </location>
</feature>
<dbReference type="PROSITE" id="PS50835">
    <property type="entry name" value="IG_LIKE"/>
    <property type="match status" value="6"/>
</dbReference>
<feature type="domain" description="Ig-like" evidence="35">
    <location>
        <begin position="400"/>
        <end position="522"/>
    </location>
</feature>
<dbReference type="InterPro" id="IPR011009">
    <property type="entry name" value="Kinase-like_dom_sf"/>
</dbReference>
<dbReference type="InterPro" id="IPR055229">
    <property type="entry name" value="VEGFR1-3_5th"/>
</dbReference>
<dbReference type="PANTHER" id="PTHR24416:SF45">
    <property type="entry name" value="VASCULAR ENDOTHELIAL GROWTH FACTOR RECEPTOR 2"/>
    <property type="match status" value="1"/>
</dbReference>
<keyword evidence="19 33" id="KW-0472">Membrane</keyword>
<dbReference type="GO" id="GO:0043408">
    <property type="term" value="P:regulation of MAPK cascade"/>
    <property type="evidence" value="ECO:0007669"/>
    <property type="project" value="TreeGrafter"/>
</dbReference>
<feature type="active site" description="Proton acceptor" evidence="27">
    <location>
        <position position="1006"/>
    </location>
</feature>
<keyword evidence="12" id="KW-0732">Signal</keyword>
<dbReference type="eggNOG" id="KOG0200">
    <property type="taxonomic scope" value="Eukaryota"/>
</dbReference>
<keyword evidence="29" id="KW-0479">Metal-binding</keyword>
<evidence type="ECO:0000256" key="18">
    <source>
        <dbReference type="ARBA" id="ARBA00022989"/>
    </source>
</evidence>
<keyword evidence="18 33" id="KW-1133">Transmembrane helix</keyword>
<dbReference type="STRING" id="7897.ENSLACP00000011126"/>
<reference evidence="36" key="2">
    <citation type="submission" date="2025-08" db="UniProtKB">
        <authorList>
            <consortium name="Ensembl"/>
        </authorList>
    </citation>
    <scope>IDENTIFICATION</scope>
</reference>
<evidence type="ECO:0000256" key="25">
    <source>
        <dbReference type="ARBA" id="ARBA00023319"/>
    </source>
</evidence>
<evidence type="ECO:0000256" key="8">
    <source>
        <dbReference type="ARBA" id="ARBA00022553"/>
    </source>
</evidence>
<evidence type="ECO:0000256" key="14">
    <source>
        <dbReference type="ARBA" id="ARBA00022741"/>
    </source>
</evidence>
<dbReference type="GO" id="GO:0043235">
    <property type="term" value="C:receptor complex"/>
    <property type="evidence" value="ECO:0007669"/>
    <property type="project" value="TreeGrafter"/>
</dbReference>
<evidence type="ECO:0000256" key="16">
    <source>
        <dbReference type="ARBA" id="ARBA00022782"/>
    </source>
</evidence>
<dbReference type="GO" id="GO:0019838">
    <property type="term" value="F:growth factor binding"/>
    <property type="evidence" value="ECO:0007669"/>
    <property type="project" value="InterPro"/>
</dbReference>
<proteinExistence type="inferred from homology"/>
<dbReference type="FunFam" id="2.60.40.10:FF:000247">
    <property type="entry name" value="Vascular endothelial growth factor receptor 3"/>
    <property type="match status" value="1"/>
</dbReference>
<evidence type="ECO:0000256" key="13">
    <source>
        <dbReference type="ARBA" id="ARBA00022737"/>
    </source>
</evidence>
<dbReference type="InterPro" id="IPR007110">
    <property type="entry name" value="Ig-like_dom"/>
</dbReference>
<keyword evidence="24" id="KW-0539">Nucleus</keyword>
<keyword evidence="17 28" id="KW-0067">ATP-binding</keyword>
<keyword evidence="6" id="KW-1003">Cell membrane</keyword>
<dbReference type="PIRSF" id="PIRSF000615">
    <property type="entry name" value="TyrPK_CSF1-R"/>
    <property type="match status" value="1"/>
</dbReference>
<dbReference type="GO" id="GO:0046872">
    <property type="term" value="F:metal ion binding"/>
    <property type="evidence" value="ECO:0007669"/>
    <property type="project" value="UniProtKB-KW"/>
</dbReference>
<feature type="domain" description="Ig-like" evidence="35">
    <location>
        <begin position="541"/>
        <end position="634"/>
    </location>
</feature>
<keyword evidence="22 31" id="KW-0675">Receptor</keyword>
<keyword evidence="23" id="KW-0325">Glycoprotein</keyword>
<dbReference type="InterPro" id="IPR009136">
    <property type="entry name" value="VEGFR2_rcpt"/>
</dbReference>
<evidence type="ECO:0000256" key="22">
    <source>
        <dbReference type="ARBA" id="ARBA00023170"/>
    </source>
</evidence>
<dbReference type="InterPro" id="IPR020635">
    <property type="entry name" value="Tyr_kinase_cat_dom"/>
</dbReference>
<dbReference type="InterPro" id="IPR001824">
    <property type="entry name" value="Tyr_kinase_rcpt_3_CS"/>
</dbReference>
<comment type="similarity">
    <text evidence="31">Belongs to the protein kinase superfamily. Tyr protein kinase family. CSF-1/PDGF receptor subfamily.</text>
</comment>
<keyword evidence="11 31" id="KW-0812">Transmembrane</keyword>
<keyword evidence="37" id="KW-1185">Reference proteome</keyword>
<evidence type="ECO:0000256" key="26">
    <source>
        <dbReference type="ARBA" id="ARBA00051243"/>
    </source>
</evidence>
<dbReference type="PANTHER" id="PTHR24416">
    <property type="entry name" value="TYROSINE-PROTEIN KINASE RECEPTOR"/>
    <property type="match status" value="1"/>
</dbReference>
<dbReference type="EMBL" id="AFYH01120329">
    <property type="status" value="NOT_ANNOTATED_CDS"/>
    <property type="molecule type" value="Genomic_DNA"/>
</dbReference>
<evidence type="ECO:0000256" key="6">
    <source>
        <dbReference type="ARBA" id="ARBA00022475"/>
    </source>
</evidence>
<dbReference type="GO" id="GO:0016477">
    <property type="term" value="P:cell migration"/>
    <property type="evidence" value="ECO:0007669"/>
    <property type="project" value="TreeGrafter"/>
</dbReference>
<evidence type="ECO:0000256" key="4">
    <source>
        <dbReference type="ARBA" id="ARBA00011902"/>
    </source>
</evidence>
<keyword evidence="10" id="KW-0808">Transferase</keyword>
<dbReference type="Bgee" id="ENSLACG00000009789">
    <property type="expression patterns" value="Expressed in chordate pharynx and 2 other cell types or tissues"/>
</dbReference>
<evidence type="ECO:0000256" key="15">
    <source>
        <dbReference type="ARBA" id="ARBA00022777"/>
    </source>
</evidence>
<dbReference type="GO" id="GO:0030335">
    <property type="term" value="P:positive regulation of cell migration"/>
    <property type="evidence" value="ECO:0007669"/>
    <property type="project" value="TreeGrafter"/>
</dbReference>
<dbReference type="SMART" id="SM00408">
    <property type="entry name" value="IGc2"/>
    <property type="match status" value="5"/>
</dbReference>
<evidence type="ECO:0000313" key="37">
    <source>
        <dbReference type="Proteomes" id="UP000008672"/>
    </source>
</evidence>
<feature type="transmembrane region" description="Helical" evidence="33">
    <location>
        <begin position="745"/>
        <end position="766"/>
    </location>
</feature>
<dbReference type="InterPro" id="IPR008266">
    <property type="entry name" value="Tyr_kinase_AS"/>
</dbReference>
<dbReference type="FunFam" id="2.60.40.10:FF:000143">
    <property type="entry name" value="Vascular endothelial growth factor receptor 3"/>
    <property type="match status" value="1"/>
</dbReference>
<reference evidence="37" key="1">
    <citation type="submission" date="2011-08" db="EMBL/GenBank/DDBJ databases">
        <title>The draft genome of Latimeria chalumnae.</title>
        <authorList>
            <person name="Di Palma F."/>
            <person name="Alfoldi J."/>
            <person name="Johnson J."/>
            <person name="Berlin A."/>
            <person name="Gnerre S."/>
            <person name="Jaffe D."/>
            <person name="MacCallum I."/>
            <person name="Young S."/>
            <person name="Walker B.J."/>
            <person name="Lander E."/>
            <person name="Lindblad-Toh K."/>
        </authorList>
    </citation>
    <scope>NUCLEOTIDE SEQUENCE [LARGE SCALE GENOMIC DNA]</scope>
    <source>
        <strain evidence="37">Wild caught</strain>
    </source>
</reference>
<dbReference type="Gene3D" id="3.30.200.20">
    <property type="entry name" value="Phosphorylase Kinase, domain 1"/>
    <property type="match status" value="1"/>
</dbReference>
<feature type="binding site" evidence="28 30">
    <location>
        <position position="848"/>
    </location>
    <ligand>
        <name>ATP</name>
        <dbReference type="ChEBI" id="CHEBI:30616"/>
    </ligand>
</feature>
<keyword evidence="21" id="KW-1015">Disulfide bond</keyword>
<dbReference type="PRINTS" id="PR01832">
    <property type="entry name" value="VEGFRECEPTOR"/>
</dbReference>
<feature type="binding site" evidence="28">
    <location>
        <begin position="821"/>
        <end position="828"/>
    </location>
    <ligand>
        <name>ATP</name>
        <dbReference type="ChEBI" id="CHEBI:30616"/>
    </ligand>
</feature>
<gene>
    <name evidence="36" type="primary">KDR</name>
</gene>
<feature type="domain" description="Ig-like" evidence="35">
    <location>
        <begin position="647"/>
        <end position="733"/>
    </location>
</feature>
<feature type="region of interest" description="Disordered" evidence="32">
    <location>
        <begin position="1266"/>
        <end position="1285"/>
    </location>
</feature>
<keyword evidence="16" id="KW-0221">Differentiation</keyword>
<keyword evidence="14 28" id="KW-0547">Nucleotide-binding</keyword>
<evidence type="ECO:0000256" key="27">
    <source>
        <dbReference type="PIRSR" id="PIRSR000615-1"/>
    </source>
</evidence>
<dbReference type="EC" id="2.7.10.1" evidence="4"/>
<keyword evidence="13" id="KW-0677">Repeat</keyword>
<dbReference type="InterPro" id="IPR003599">
    <property type="entry name" value="Ig_sub"/>
</dbReference>
<dbReference type="OMA" id="FYRDTDM"/>
<dbReference type="FunFam" id="2.60.40.10:FF:000411">
    <property type="entry name" value="Vascular endothelial growth factor receptor 3"/>
    <property type="match status" value="1"/>
</dbReference>
<evidence type="ECO:0000256" key="3">
    <source>
        <dbReference type="ARBA" id="ARBA00004496"/>
    </source>
</evidence>
<evidence type="ECO:0000256" key="2">
    <source>
        <dbReference type="ARBA" id="ARBA00004251"/>
    </source>
</evidence>
<keyword evidence="7" id="KW-0963">Cytoplasm</keyword>
<dbReference type="Ensembl" id="ENSLACT00000011209.1">
    <property type="protein sequence ID" value="ENSLACP00000011126.1"/>
    <property type="gene ID" value="ENSLACG00000009789.1"/>
</dbReference>
<dbReference type="Gene3D" id="1.10.510.10">
    <property type="entry name" value="Transferase(Phosphotransferase) domain 1"/>
    <property type="match status" value="1"/>
</dbReference>
<keyword evidence="25 31" id="KW-0393">Immunoglobulin domain</keyword>
<dbReference type="PROSITE" id="PS50011">
    <property type="entry name" value="PROTEIN_KINASE_DOM"/>
    <property type="match status" value="1"/>
</dbReference>
<dbReference type="Pfam" id="PF07679">
    <property type="entry name" value="I-set"/>
    <property type="match status" value="2"/>
</dbReference>
<dbReference type="SUPFAM" id="SSF56112">
    <property type="entry name" value="Protein kinase-like (PK-like)"/>
    <property type="match status" value="1"/>
</dbReference>
<feature type="domain" description="Protein kinase" evidence="34">
    <location>
        <begin position="814"/>
        <end position="1140"/>
    </location>
</feature>
<dbReference type="Gene3D" id="2.60.40.10">
    <property type="entry name" value="Immunoglobulins"/>
    <property type="match status" value="7"/>
</dbReference>
<dbReference type="FunFam" id="2.60.40.10:FF:000532">
    <property type="entry name" value="Vascular endothelial growth factor receptor 2"/>
    <property type="match status" value="1"/>
</dbReference>
<dbReference type="PROSITE" id="PS00240">
    <property type="entry name" value="RECEPTOR_TYR_KIN_III"/>
    <property type="match status" value="1"/>
</dbReference>
<keyword evidence="29" id="KW-0460">Magnesium</keyword>
<dbReference type="Pfam" id="PF21339">
    <property type="entry name" value="VEGFR-1-like_Ig-like"/>
    <property type="match status" value="1"/>
</dbReference>
<dbReference type="SMART" id="SM00219">
    <property type="entry name" value="TyrKc"/>
    <property type="match status" value="1"/>
</dbReference>
<organism evidence="36 37">
    <name type="scientific">Latimeria chalumnae</name>
    <name type="common">Coelacanth</name>
    <dbReference type="NCBI Taxonomy" id="7897"/>
    <lineage>
        <taxon>Eukaryota</taxon>
        <taxon>Metazoa</taxon>
        <taxon>Chordata</taxon>
        <taxon>Craniata</taxon>
        <taxon>Vertebrata</taxon>
        <taxon>Euteleostomi</taxon>
        <taxon>Coelacanthiformes</taxon>
        <taxon>Coelacanthidae</taxon>
        <taxon>Latimeria</taxon>
    </lineage>
</organism>
<name>H3ANA5_LATCH</name>
<dbReference type="GO" id="GO:0005634">
    <property type="term" value="C:nucleus"/>
    <property type="evidence" value="ECO:0007669"/>
    <property type="project" value="UniProtKB-SubCell"/>
</dbReference>
<evidence type="ECO:0000256" key="29">
    <source>
        <dbReference type="PIRSR" id="PIRSR000615-3"/>
    </source>
</evidence>
<feature type="domain" description="Ig-like" evidence="35">
    <location>
        <begin position="307"/>
        <end position="393"/>
    </location>
</feature>
<feature type="compositionally biased region" description="Polar residues" evidence="32">
    <location>
        <begin position="1270"/>
        <end position="1284"/>
    </location>
</feature>
<dbReference type="Pfam" id="PF22854">
    <property type="entry name" value="VEGFR1-3_N_Ig-like"/>
    <property type="match status" value="1"/>
</dbReference>
<evidence type="ECO:0000256" key="20">
    <source>
        <dbReference type="ARBA" id="ARBA00023137"/>
    </source>
</evidence>
<dbReference type="InterPro" id="IPR055238">
    <property type="entry name" value="VEGFR1-3_N_Ig-like"/>
</dbReference>
<dbReference type="SMART" id="SM00409">
    <property type="entry name" value="IG"/>
    <property type="match status" value="7"/>
</dbReference>
<evidence type="ECO:0000256" key="7">
    <source>
        <dbReference type="ARBA" id="ARBA00022490"/>
    </source>
</evidence>
<dbReference type="CDD" id="cd00096">
    <property type="entry name" value="Ig"/>
    <property type="match status" value="2"/>
</dbReference>
<accession>H3ANA5</accession>
<dbReference type="InterPro" id="IPR003598">
    <property type="entry name" value="Ig_sub2"/>
</dbReference>
<dbReference type="InterPro" id="IPR036179">
    <property type="entry name" value="Ig-like_dom_sf"/>
</dbReference>
<reference evidence="36" key="3">
    <citation type="submission" date="2025-09" db="UniProtKB">
        <authorList>
            <consortium name="Ensembl"/>
        </authorList>
    </citation>
    <scope>IDENTIFICATION</scope>
</reference>
<dbReference type="GO" id="GO:0005021">
    <property type="term" value="F:vascular endothelial growth factor receptor activity"/>
    <property type="evidence" value="ECO:0007669"/>
    <property type="project" value="InterPro"/>
</dbReference>
<dbReference type="HOGENOM" id="CLU_000288_49_4_1"/>
<dbReference type="Proteomes" id="UP000008672">
    <property type="component" value="Unassembled WGS sequence"/>
</dbReference>
<evidence type="ECO:0000256" key="21">
    <source>
        <dbReference type="ARBA" id="ARBA00023157"/>
    </source>
</evidence>
<dbReference type="InterPro" id="IPR050122">
    <property type="entry name" value="RTK"/>
</dbReference>
<dbReference type="GO" id="GO:0045446">
    <property type="term" value="P:endothelial cell differentiation"/>
    <property type="evidence" value="ECO:0007669"/>
    <property type="project" value="TreeGrafter"/>
</dbReference>
<dbReference type="InterPro" id="IPR000719">
    <property type="entry name" value="Prot_kinase_dom"/>
</dbReference>
<dbReference type="InterPro" id="IPR001245">
    <property type="entry name" value="Ser-Thr/Tyr_kinase_cat_dom"/>
</dbReference>
<dbReference type="GO" id="GO:0005886">
    <property type="term" value="C:plasma membrane"/>
    <property type="evidence" value="ECO:0007669"/>
    <property type="project" value="UniProtKB-SubCell"/>
</dbReference>
<evidence type="ECO:0000256" key="10">
    <source>
        <dbReference type="ARBA" id="ARBA00022679"/>
    </source>
</evidence>
<feature type="binding site" evidence="29">
    <location>
        <position position="1024"/>
    </location>
    <ligand>
        <name>Mg(2+)</name>
        <dbReference type="ChEBI" id="CHEBI:18420"/>
    </ligand>
</feature>
<feature type="binding site" evidence="29">
    <location>
        <position position="1011"/>
    </location>
    <ligand>
        <name>Mg(2+)</name>
        <dbReference type="ChEBI" id="CHEBI:18420"/>
    </ligand>
</feature>
<keyword evidence="9" id="KW-0037">Angiogenesis</keyword>
<evidence type="ECO:0000313" key="36">
    <source>
        <dbReference type="Ensembl" id="ENSLACP00000011126.1"/>
    </source>
</evidence>
<evidence type="ECO:0000256" key="9">
    <source>
        <dbReference type="ARBA" id="ARBA00022657"/>
    </source>
</evidence>
<comment type="catalytic activity">
    <reaction evidence="26">
        <text>L-tyrosyl-[protein] + ATP = O-phospho-L-tyrosyl-[protein] + ADP + H(+)</text>
        <dbReference type="Rhea" id="RHEA:10596"/>
        <dbReference type="Rhea" id="RHEA-COMP:10136"/>
        <dbReference type="Rhea" id="RHEA-COMP:20101"/>
        <dbReference type="ChEBI" id="CHEBI:15378"/>
        <dbReference type="ChEBI" id="CHEBI:30616"/>
        <dbReference type="ChEBI" id="CHEBI:46858"/>
        <dbReference type="ChEBI" id="CHEBI:61978"/>
        <dbReference type="ChEBI" id="CHEBI:456216"/>
        <dbReference type="EC" id="2.7.10.1"/>
    </reaction>
</comment>
<keyword evidence="8" id="KW-0597">Phosphoprotein</keyword>
<dbReference type="FunCoup" id="H3ANA5">
    <property type="interactions" value="1369"/>
</dbReference>
<dbReference type="InterPro" id="IPR013098">
    <property type="entry name" value="Ig_I-set"/>
</dbReference>